<comment type="subcellular location">
    <subcellularLocation>
        <location evidence="1">Membrane</location>
        <topology evidence="1">Multi-pass membrane protein</topology>
    </subcellularLocation>
</comment>
<evidence type="ECO:0000256" key="2">
    <source>
        <dbReference type="ARBA" id="ARBA00006727"/>
    </source>
</evidence>
<dbReference type="PANTHER" id="PTHR11360">
    <property type="entry name" value="MONOCARBOXYLATE TRANSPORTER"/>
    <property type="match status" value="1"/>
</dbReference>
<dbReference type="GO" id="GO:0016020">
    <property type="term" value="C:membrane"/>
    <property type="evidence" value="ECO:0007669"/>
    <property type="project" value="UniProtKB-SubCell"/>
</dbReference>
<evidence type="ECO:0000259" key="4">
    <source>
        <dbReference type="PROSITE" id="PS50850"/>
    </source>
</evidence>
<proteinExistence type="inferred from homology"/>
<dbReference type="PROSITE" id="PS50850">
    <property type="entry name" value="MFS"/>
    <property type="match status" value="1"/>
</dbReference>
<dbReference type="Pfam" id="PF07690">
    <property type="entry name" value="MFS_1"/>
    <property type="match status" value="1"/>
</dbReference>
<dbReference type="AlphaFoldDB" id="A0A0J9X5D0"/>
<keyword evidence="7" id="KW-1185">Reference proteome</keyword>
<feature type="domain" description="Major facilitator superfamily (MFS) profile" evidence="4">
    <location>
        <begin position="66"/>
        <end position="458"/>
    </location>
</feature>
<accession>A0A0J9X5D0</accession>
<sequence length="458" mass="49309">MSVEKSEPSRTDFSSSSDSIVHENIILAEDASVASDKKVELVDPESLIDSTTPPAVGPPPNGGLMAWLQVLAGFFLFFNSWGIVNTFGVFQTYYRSDLLTSSSPSSISWIGSIQGFMVINFSVILGPLVDRGHAKAIVFVGCFILAFGMMMTSLGHEYYQILLSQGFAMGIGCSCAFVSSVAVISSYFSTRRAFAMGVCASGSSLGGTIYPIMAHRLIPIIGFPWTIRAMGFMIFATTIMASFLLKPRLPPSKRIAIVHLPSLRDPILMVFSCATLFGFAGMYVPIFYVQAYAISQGVDSNLAFYLVSILNAGSTFGRIIPNFLADKIGPYNIILWCATCCTILIFSWTRITSQSGLLAFCVIYGFCSGAFVSIPPACVARITPDLSIIGSRLGLSFFICGFGILIGTPVAGAILEITTTENQYLGLQLFSGAMMTISLCFCLTAKLLVGKGKFFVKS</sequence>
<feature type="transmembrane region" description="Helical" evidence="3">
    <location>
        <begin position="266"/>
        <end position="290"/>
    </location>
</feature>
<dbReference type="Proteomes" id="UP000242525">
    <property type="component" value="Unassembled WGS sequence"/>
</dbReference>
<keyword evidence="3" id="KW-0472">Membrane</keyword>
<keyword evidence="3" id="KW-1133">Transmembrane helix</keyword>
<dbReference type="InterPro" id="IPR011701">
    <property type="entry name" value="MFS"/>
</dbReference>
<dbReference type="PANTHER" id="PTHR11360:SF234">
    <property type="entry name" value="MFS-TYPE TRANSPORTER DBAD-RELATED"/>
    <property type="match status" value="1"/>
</dbReference>
<feature type="transmembrane region" description="Helical" evidence="3">
    <location>
        <begin position="427"/>
        <end position="449"/>
    </location>
</feature>
<evidence type="ECO:0000313" key="7">
    <source>
        <dbReference type="Proteomes" id="UP000242525"/>
    </source>
</evidence>
<reference evidence="6" key="2">
    <citation type="journal article" date="2020" name="Front. Microbiol.">
        <title>Phenotypic and Genetic Characterization of the Cheese Ripening Yeast Geotrichum candidum.</title>
        <authorList>
            <person name="Perkins V."/>
            <person name="Vignola S."/>
            <person name="Lessard M.H."/>
            <person name="Plante P.L."/>
            <person name="Corbeil J."/>
            <person name="Dugat-Bony E."/>
            <person name="Frenette M."/>
            <person name="Labrie S."/>
        </authorList>
    </citation>
    <scope>NUCLEOTIDE SEQUENCE</scope>
    <source>
        <strain evidence="6">LMA-70</strain>
    </source>
</reference>
<dbReference type="InterPro" id="IPR036259">
    <property type="entry name" value="MFS_trans_sf"/>
</dbReference>
<comment type="caution">
    <text evidence="5">The sequence shown here is derived from an EMBL/GenBank/DDBJ whole genome shotgun (WGS) entry which is preliminary data.</text>
</comment>
<dbReference type="EMBL" id="CCBN010000003">
    <property type="protein sequence ID" value="CDO52412.1"/>
    <property type="molecule type" value="Genomic_DNA"/>
</dbReference>
<dbReference type="Gene3D" id="1.20.1250.20">
    <property type="entry name" value="MFS general substrate transporter like domains"/>
    <property type="match status" value="1"/>
</dbReference>
<evidence type="ECO:0000256" key="3">
    <source>
        <dbReference type="SAM" id="Phobius"/>
    </source>
</evidence>
<dbReference type="GO" id="GO:0022857">
    <property type="term" value="F:transmembrane transporter activity"/>
    <property type="evidence" value="ECO:0007669"/>
    <property type="project" value="InterPro"/>
</dbReference>
<feature type="transmembrane region" description="Helical" evidence="3">
    <location>
        <begin position="225"/>
        <end position="245"/>
    </location>
</feature>
<feature type="transmembrane region" description="Helical" evidence="3">
    <location>
        <begin position="106"/>
        <end position="129"/>
    </location>
</feature>
<organism evidence="5 7">
    <name type="scientific">Geotrichum candidum</name>
    <name type="common">Oospora lactis</name>
    <name type="synonym">Dipodascus geotrichum</name>
    <dbReference type="NCBI Taxonomy" id="1173061"/>
    <lineage>
        <taxon>Eukaryota</taxon>
        <taxon>Fungi</taxon>
        <taxon>Dikarya</taxon>
        <taxon>Ascomycota</taxon>
        <taxon>Saccharomycotina</taxon>
        <taxon>Dipodascomycetes</taxon>
        <taxon>Dipodascales</taxon>
        <taxon>Dipodascaceae</taxon>
        <taxon>Geotrichum</taxon>
    </lineage>
</organism>
<evidence type="ECO:0000313" key="6">
    <source>
        <dbReference type="EMBL" id="KAF5101121.1"/>
    </source>
</evidence>
<dbReference type="InterPro" id="IPR020846">
    <property type="entry name" value="MFS_dom"/>
</dbReference>
<reference evidence="5 7" key="1">
    <citation type="submission" date="2014-03" db="EMBL/GenBank/DDBJ databases">
        <authorList>
            <person name="Casaregola S."/>
        </authorList>
    </citation>
    <scope>NUCLEOTIDE SEQUENCE [LARGE SCALE GENOMIC DNA]</scope>
    <source>
        <strain evidence="5 7">CLIB 918</strain>
    </source>
</reference>
<feature type="transmembrane region" description="Helical" evidence="3">
    <location>
        <begin position="167"/>
        <end position="187"/>
    </location>
</feature>
<reference evidence="6" key="3">
    <citation type="submission" date="2020-01" db="EMBL/GenBank/DDBJ databases">
        <authorList>
            <person name="Perkins V."/>
            <person name="Lessard M.-H."/>
            <person name="Dugat-Bony E."/>
            <person name="Frenette M."/>
            <person name="Labrie S."/>
        </authorList>
    </citation>
    <scope>NUCLEOTIDE SEQUENCE</scope>
    <source>
        <strain evidence="6">LMA-70</strain>
    </source>
</reference>
<feature type="transmembrane region" description="Helical" evidence="3">
    <location>
        <begin position="357"/>
        <end position="382"/>
    </location>
</feature>
<name>A0A0J9X5D0_GEOCN</name>
<dbReference type="EMBL" id="QQZK01000040">
    <property type="protein sequence ID" value="KAF5101121.1"/>
    <property type="molecule type" value="Genomic_DNA"/>
</dbReference>
<feature type="transmembrane region" description="Helical" evidence="3">
    <location>
        <begin position="70"/>
        <end position="94"/>
    </location>
</feature>
<feature type="transmembrane region" description="Helical" evidence="3">
    <location>
        <begin position="333"/>
        <end position="351"/>
    </location>
</feature>
<feature type="transmembrane region" description="Helical" evidence="3">
    <location>
        <begin position="394"/>
        <end position="415"/>
    </location>
</feature>
<comment type="similarity">
    <text evidence="2">Belongs to the major facilitator superfamily. Monocarboxylate porter (TC 2.A.1.13) family.</text>
</comment>
<dbReference type="Proteomes" id="UP000750522">
    <property type="component" value="Unassembled WGS sequence"/>
</dbReference>
<gene>
    <name evidence="5" type="ORF">BN980_GECA03s01506g</name>
    <name evidence="6" type="ORF">DV451_002307</name>
</gene>
<dbReference type="OrthoDB" id="6509908at2759"/>
<dbReference type="InterPro" id="IPR050327">
    <property type="entry name" value="Proton-linked_MCT"/>
</dbReference>
<keyword evidence="3" id="KW-0812">Transmembrane</keyword>
<feature type="transmembrane region" description="Helical" evidence="3">
    <location>
        <begin position="136"/>
        <end position="155"/>
    </location>
</feature>
<feature type="transmembrane region" description="Helical" evidence="3">
    <location>
        <begin position="194"/>
        <end position="213"/>
    </location>
</feature>
<evidence type="ECO:0000313" key="5">
    <source>
        <dbReference type="EMBL" id="CDO52412.1"/>
    </source>
</evidence>
<dbReference type="SUPFAM" id="SSF103473">
    <property type="entry name" value="MFS general substrate transporter"/>
    <property type="match status" value="1"/>
</dbReference>
<protein>
    <submittedName>
        <fullName evidence="5">Similar to Saccharomyces cerevisiae YOR306C MCH5 Plasma membrane riboflavin transporter, facilitates the uptake of vitamin B2</fullName>
    </submittedName>
</protein>
<feature type="transmembrane region" description="Helical" evidence="3">
    <location>
        <begin position="302"/>
        <end position="321"/>
    </location>
</feature>
<evidence type="ECO:0000256" key="1">
    <source>
        <dbReference type="ARBA" id="ARBA00004141"/>
    </source>
</evidence>